<evidence type="ECO:0008006" key="3">
    <source>
        <dbReference type="Google" id="ProtNLM"/>
    </source>
</evidence>
<gene>
    <name evidence="1" type="ORF">ACFSOZ_08565</name>
</gene>
<protein>
    <recommendedName>
        <fullName evidence="3">TIGR02391 family protein</fullName>
    </recommendedName>
</protein>
<proteinExistence type="predicted"/>
<sequence>MRSDRDGAFAPGKLWSLLEMLQIDTNLLVKGVHRLRENMEVAKNDPSQFSDKSADMGLRFWIGQLAPELERLDLRQSAKKLSYVDRSLTSAVAVPTDVYARFISQQIEDFRERLFDELEDRKIYCMSGKQSDYLTNAVHGFGPEVAAAFPNVEYDLEEAAKTLSFERGTATVFHLMRAMDLALTALGEKLSATVRDKDGKPLVWGKIIANCRGKIEGMPDDDAKDAWDSAMSLLFHVKEVWRNTTMHPMQKYTVEEATEVFEACRAFMRRLAPLV</sequence>
<dbReference type="EMBL" id="JBHUGZ010000006">
    <property type="protein sequence ID" value="MFD1982727.1"/>
    <property type="molecule type" value="Genomic_DNA"/>
</dbReference>
<dbReference type="RefSeq" id="WP_379095963.1">
    <property type="nucleotide sequence ID" value="NZ_JBHUGZ010000006.1"/>
</dbReference>
<accession>A0ABW4U5C9</accession>
<keyword evidence="2" id="KW-1185">Reference proteome</keyword>
<name>A0ABW4U5C9_9HYPH</name>
<evidence type="ECO:0000313" key="2">
    <source>
        <dbReference type="Proteomes" id="UP001597405"/>
    </source>
</evidence>
<organism evidence="1 2">
    <name type="scientific">Mesorhizobium newzealandense</name>
    <dbReference type="NCBI Taxonomy" id="1300302"/>
    <lineage>
        <taxon>Bacteria</taxon>
        <taxon>Pseudomonadati</taxon>
        <taxon>Pseudomonadota</taxon>
        <taxon>Alphaproteobacteria</taxon>
        <taxon>Hyphomicrobiales</taxon>
        <taxon>Phyllobacteriaceae</taxon>
        <taxon>Mesorhizobium</taxon>
    </lineage>
</organism>
<reference evidence="2" key="1">
    <citation type="journal article" date="2019" name="Int. J. Syst. Evol. Microbiol.">
        <title>The Global Catalogue of Microorganisms (GCM) 10K type strain sequencing project: providing services to taxonomists for standard genome sequencing and annotation.</title>
        <authorList>
            <consortium name="The Broad Institute Genomics Platform"/>
            <consortium name="The Broad Institute Genome Sequencing Center for Infectious Disease"/>
            <person name="Wu L."/>
            <person name="Ma J."/>
        </authorList>
    </citation>
    <scope>NUCLEOTIDE SEQUENCE [LARGE SCALE GENOMIC DNA]</scope>
    <source>
        <strain evidence="2">CGMCC 1.16225</strain>
    </source>
</reference>
<evidence type="ECO:0000313" key="1">
    <source>
        <dbReference type="EMBL" id="MFD1982727.1"/>
    </source>
</evidence>
<comment type="caution">
    <text evidence="1">The sequence shown here is derived from an EMBL/GenBank/DDBJ whole genome shotgun (WGS) entry which is preliminary data.</text>
</comment>
<dbReference type="Proteomes" id="UP001597405">
    <property type="component" value="Unassembled WGS sequence"/>
</dbReference>